<gene>
    <name evidence="2" type="ORF">ACG02S_21790</name>
</gene>
<keyword evidence="1" id="KW-0812">Transmembrane</keyword>
<dbReference type="EMBL" id="JBIGHY010000010">
    <property type="protein sequence ID" value="MFG6416532.1"/>
    <property type="molecule type" value="Genomic_DNA"/>
</dbReference>
<feature type="transmembrane region" description="Helical" evidence="1">
    <location>
        <begin position="115"/>
        <end position="133"/>
    </location>
</feature>
<proteinExistence type="predicted"/>
<comment type="caution">
    <text evidence="2">The sequence shown here is derived from an EMBL/GenBank/DDBJ whole genome shotgun (WGS) entry which is preliminary data.</text>
</comment>
<name>A0ABW7ESP9_9BURK</name>
<keyword evidence="1" id="KW-0472">Membrane</keyword>
<evidence type="ECO:0000313" key="2">
    <source>
        <dbReference type="EMBL" id="MFG6416532.1"/>
    </source>
</evidence>
<feature type="transmembrane region" description="Helical" evidence="1">
    <location>
        <begin position="139"/>
        <end position="157"/>
    </location>
</feature>
<reference evidence="2 3" key="1">
    <citation type="submission" date="2024-09" db="EMBL/GenBank/DDBJ databases">
        <title>Novel species of the genus Pelomonas and Roseateles isolated from streams.</title>
        <authorList>
            <person name="Lu H."/>
        </authorList>
    </citation>
    <scope>NUCLEOTIDE SEQUENCE [LARGE SCALE GENOMIC DNA]</scope>
    <source>
        <strain evidence="2 3">DC23W</strain>
    </source>
</reference>
<sequence length="192" mass="20193">MRQILTTVGELIEAGKSINENECRVYSFLEIRTDGGQIDRINNAIVHNECARGVVVGQRIAMLYAYTENAVSNAFPNAKGLSYVYAVANQASGRQFNDVEELVKAGDKMKVATSIGRWIWGLLAAGGALYGLVQGGIGGAIGGLLFGLVFGGMVYLMKISGMASAAPLYATRDEIEPEVGKLAGLLGSTGAA</sequence>
<dbReference type="Proteomes" id="UP001606300">
    <property type="component" value="Unassembled WGS sequence"/>
</dbReference>
<evidence type="ECO:0000256" key="1">
    <source>
        <dbReference type="SAM" id="Phobius"/>
    </source>
</evidence>
<keyword evidence="3" id="KW-1185">Reference proteome</keyword>
<accession>A0ABW7ESP9</accession>
<evidence type="ECO:0000313" key="3">
    <source>
        <dbReference type="Proteomes" id="UP001606300"/>
    </source>
</evidence>
<organism evidence="2 3">
    <name type="scientific">Pelomonas dachongensis</name>
    <dbReference type="NCBI Taxonomy" id="3299029"/>
    <lineage>
        <taxon>Bacteria</taxon>
        <taxon>Pseudomonadati</taxon>
        <taxon>Pseudomonadota</taxon>
        <taxon>Betaproteobacteria</taxon>
        <taxon>Burkholderiales</taxon>
        <taxon>Sphaerotilaceae</taxon>
        <taxon>Roseateles</taxon>
    </lineage>
</organism>
<keyword evidence="1" id="KW-1133">Transmembrane helix</keyword>
<dbReference type="RefSeq" id="WP_394472599.1">
    <property type="nucleotide sequence ID" value="NZ_JBIGHY010000010.1"/>
</dbReference>
<protein>
    <submittedName>
        <fullName evidence="2">Uncharacterized protein</fullName>
    </submittedName>
</protein>